<feature type="transmembrane region" description="Helical" evidence="5">
    <location>
        <begin position="199"/>
        <end position="220"/>
    </location>
</feature>
<name>A0A8H6XNY4_9AGAR</name>
<comment type="subcellular location">
    <subcellularLocation>
        <location evidence="1">Membrane</location>
        <topology evidence="1">Multi-pass membrane protein</topology>
    </subcellularLocation>
</comment>
<dbReference type="CDD" id="cd10429">
    <property type="entry name" value="GAAP_like"/>
    <property type="match status" value="1"/>
</dbReference>
<accession>A0A8H6XNY4</accession>
<dbReference type="EMBL" id="JACAZH010000020">
    <property type="protein sequence ID" value="KAF7345255.1"/>
    <property type="molecule type" value="Genomic_DNA"/>
</dbReference>
<reference evidence="7" key="1">
    <citation type="submission" date="2020-05" db="EMBL/GenBank/DDBJ databases">
        <title>Mycena genomes resolve the evolution of fungal bioluminescence.</title>
        <authorList>
            <person name="Tsai I.J."/>
        </authorList>
    </citation>
    <scope>NUCLEOTIDE SEQUENCE</scope>
    <source>
        <strain evidence="7">160909Yilan</strain>
    </source>
</reference>
<keyword evidence="3 5" id="KW-1133">Transmembrane helix</keyword>
<keyword evidence="2 5" id="KW-0812">Transmembrane</keyword>
<gene>
    <name evidence="7" type="ORF">MSAN_01902100</name>
</gene>
<evidence type="ECO:0000256" key="5">
    <source>
        <dbReference type="RuleBase" id="RU004379"/>
    </source>
</evidence>
<evidence type="ECO:0000256" key="2">
    <source>
        <dbReference type="ARBA" id="ARBA00022692"/>
    </source>
</evidence>
<feature type="region of interest" description="Disordered" evidence="6">
    <location>
        <begin position="1"/>
        <end position="54"/>
    </location>
</feature>
<dbReference type="InterPro" id="IPR006214">
    <property type="entry name" value="Bax_inhibitor_1-related"/>
</dbReference>
<feature type="compositionally biased region" description="Polar residues" evidence="6">
    <location>
        <begin position="19"/>
        <end position="48"/>
    </location>
</feature>
<evidence type="ECO:0000313" key="8">
    <source>
        <dbReference type="Proteomes" id="UP000623467"/>
    </source>
</evidence>
<evidence type="ECO:0000256" key="4">
    <source>
        <dbReference type="ARBA" id="ARBA00023136"/>
    </source>
</evidence>
<dbReference type="OrthoDB" id="7933078at2759"/>
<protein>
    <submittedName>
        <fullName evidence="7">Bax inhibitor 1</fullName>
    </submittedName>
</protein>
<feature type="transmembrane region" description="Helical" evidence="5">
    <location>
        <begin position="82"/>
        <end position="101"/>
    </location>
</feature>
<dbReference type="Pfam" id="PF01027">
    <property type="entry name" value="Bax1-I"/>
    <property type="match status" value="1"/>
</dbReference>
<evidence type="ECO:0000256" key="1">
    <source>
        <dbReference type="ARBA" id="ARBA00004141"/>
    </source>
</evidence>
<comment type="caution">
    <text evidence="7">The sequence shown here is derived from an EMBL/GenBank/DDBJ whole genome shotgun (WGS) entry which is preliminary data.</text>
</comment>
<dbReference type="GO" id="GO:0016020">
    <property type="term" value="C:membrane"/>
    <property type="evidence" value="ECO:0007669"/>
    <property type="project" value="UniProtKB-SubCell"/>
</dbReference>
<feature type="compositionally biased region" description="Pro residues" evidence="6">
    <location>
        <begin position="1"/>
        <end position="10"/>
    </location>
</feature>
<evidence type="ECO:0000256" key="3">
    <source>
        <dbReference type="ARBA" id="ARBA00022989"/>
    </source>
</evidence>
<dbReference type="Proteomes" id="UP000623467">
    <property type="component" value="Unassembled WGS sequence"/>
</dbReference>
<feature type="transmembrane region" description="Helical" evidence="5">
    <location>
        <begin position="140"/>
        <end position="161"/>
    </location>
</feature>
<keyword evidence="8" id="KW-1185">Reference proteome</keyword>
<evidence type="ECO:0000313" key="7">
    <source>
        <dbReference type="EMBL" id="KAF7345255.1"/>
    </source>
</evidence>
<feature type="transmembrane region" description="Helical" evidence="5">
    <location>
        <begin position="113"/>
        <end position="133"/>
    </location>
</feature>
<organism evidence="7 8">
    <name type="scientific">Mycena sanguinolenta</name>
    <dbReference type="NCBI Taxonomy" id="230812"/>
    <lineage>
        <taxon>Eukaryota</taxon>
        <taxon>Fungi</taxon>
        <taxon>Dikarya</taxon>
        <taxon>Basidiomycota</taxon>
        <taxon>Agaricomycotina</taxon>
        <taxon>Agaricomycetes</taxon>
        <taxon>Agaricomycetidae</taxon>
        <taxon>Agaricales</taxon>
        <taxon>Marasmiineae</taxon>
        <taxon>Mycenaceae</taxon>
        <taxon>Mycena</taxon>
    </lineage>
</organism>
<evidence type="ECO:0000256" key="6">
    <source>
        <dbReference type="SAM" id="MobiDB-lite"/>
    </source>
</evidence>
<feature type="transmembrane region" description="Helical" evidence="5">
    <location>
        <begin position="226"/>
        <end position="244"/>
    </location>
</feature>
<keyword evidence="4 5" id="KW-0472">Membrane</keyword>
<proteinExistence type="inferred from homology"/>
<dbReference type="PANTHER" id="PTHR23291">
    <property type="entry name" value="BAX INHIBITOR-RELATED"/>
    <property type="match status" value="1"/>
</dbReference>
<dbReference type="AlphaFoldDB" id="A0A8H6XNY4"/>
<sequence length="279" mass="31195">MSQYPVPPPSYGTHHKGSPESTPLVDTSRANETQALLASSSNHNSGSVFDQPDTDDLPEDFKYGTTVSDSSPQIRKAFIRKVYSILLAQILATALVAAYVSQSKPVFDWVMNHLWAFFVPLVGTLVNLGLLHWKRHSHPLNFVLLSTFTLLEAYTIGFAVAFYENDVIINALMITLGVFIGLTLFTLQSKYDFDGMLPFLFAALIVLCTTSVVHLLVAPFNRTLDIIYTVTGCLIFSACVVYDTYRINRRLSPDEFISGSVSLYLDFINLFLRILRLVH</sequence>
<comment type="similarity">
    <text evidence="5">Belongs to the BI1 family.</text>
</comment>
<dbReference type="PANTHER" id="PTHR23291:SF50">
    <property type="entry name" value="PROTEIN LIFEGUARD 4"/>
    <property type="match status" value="1"/>
</dbReference>
<feature type="transmembrane region" description="Helical" evidence="5">
    <location>
        <begin position="167"/>
        <end position="187"/>
    </location>
</feature>